<dbReference type="RefSeq" id="WP_019596055.1">
    <property type="nucleotide sequence ID" value="NZ_FNQC01000001.1"/>
</dbReference>
<reference evidence="8 9" key="1">
    <citation type="submission" date="2016-10" db="EMBL/GenBank/DDBJ databases">
        <authorList>
            <person name="Varghese N."/>
            <person name="Submissions S."/>
        </authorList>
    </citation>
    <scope>NUCLEOTIDE SEQUENCE [LARGE SCALE GENOMIC DNA]</scope>
    <source>
        <strain evidence="8 9">DSM 17997</strain>
    </source>
</reference>
<evidence type="ECO:0000259" key="7">
    <source>
        <dbReference type="PROSITE" id="PS51296"/>
    </source>
</evidence>
<keyword evidence="1" id="KW-0001">2Fe-2S</keyword>
<evidence type="ECO:0000256" key="2">
    <source>
        <dbReference type="ARBA" id="ARBA00022723"/>
    </source>
</evidence>
<accession>A0A1H3K472</accession>
<evidence type="ECO:0000313" key="9">
    <source>
        <dbReference type="Proteomes" id="UP000199663"/>
    </source>
</evidence>
<evidence type="ECO:0000256" key="4">
    <source>
        <dbReference type="ARBA" id="ARBA00023014"/>
    </source>
</evidence>
<proteinExistence type="inferred from homology"/>
<feature type="domain" description="Rieske" evidence="7">
    <location>
        <begin position="8"/>
        <end position="106"/>
    </location>
</feature>
<keyword evidence="3" id="KW-0408">Iron</keyword>
<evidence type="ECO:0000256" key="6">
    <source>
        <dbReference type="ARBA" id="ARBA00038001"/>
    </source>
</evidence>
<keyword evidence="9" id="KW-1185">Reference proteome</keyword>
<keyword evidence="4" id="KW-0411">Iron-sulfur</keyword>
<keyword evidence="8" id="KW-0560">Oxidoreductase</keyword>
<keyword evidence="8" id="KW-0223">Dioxygenase</keyword>
<organism evidence="8 9">
    <name type="scientific">Rhodonellum ikkaensis</name>
    <dbReference type="NCBI Taxonomy" id="336829"/>
    <lineage>
        <taxon>Bacteria</taxon>
        <taxon>Pseudomonadati</taxon>
        <taxon>Bacteroidota</taxon>
        <taxon>Cytophagia</taxon>
        <taxon>Cytophagales</taxon>
        <taxon>Cytophagaceae</taxon>
        <taxon>Rhodonellum</taxon>
    </lineage>
</organism>
<comment type="caution">
    <text evidence="8">The sequence shown here is derived from an EMBL/GenBank/DDBJ whole genome shotgun (WGS) entry which is preliminary data.</text>
</comment>
<dbReference type="PANTHER" id="PTHR21496">
    <property type="entry name" value="FERREDOXIN-RELATED"/>
    <property type="match status" value="1"/>
</dbReference>
<sequence>MKTFTLGQSREQVMALIPDRGIKLVQLGTVKICVSRLGNEFFAFETLCPHQKTPLHQGQVTGLAEVICPLHHFRFDLHTGQVRSGNCAELKVYKNLLCEEGLQIFI</sequence>
<keyword evidence="2" id="KW-0479">Metal-binding</keyword>
<dbReference type="Gene3D" id="2.102.10.10">
    <property type="entry name" value="Rieske [2Fe-2S] iron-sulphur domain"/>
    <property type="match status" value="1"/>
</dbReference>
<gene>
    <name evidence="8" type="ORF">SAMN05444412_101248</name>
</gene>
<comment type="cofactor">
    <cofactor evidence="5">
        <name>[2Fe-2S] cluster</name>
        <dbReference type="ChEBI" id="CHEBI:190135"/>
    </cofactor>
</comment>
<dbReference type="InterPro" id="IPR017941">
    <property type="entry name" value="Rieske_2Fe-2S"/>
</dbReference>
<dbReference type="PROSITE" id="PS51296">
    <property type="entry name" value="RIESKE"/>
    <property type="match status" value="1"/>
</dbReference>
<dbReference type="Proteomes" id="UP000199663">
    <property type="component" value="Unassembled WGS sequence"/>
</dbReference>
<evidence type="ECO:0000256" key="1">
    <source>
        <dbReference type="ARBA" id="ARBA00022714"/>
    </source>
</evidence>
<evidence type="ECO:0000256" key="5">
    <source>
        <dbReference type="ARBA" id="ARBA00034078"/>
    </source>
</evidence>
<dbReference type="SUPFAM" id="SSF50022">
    <property type="entry name" value="ISP domain"/>
    <property type="match status" value="1"/>
</dbReference>
<dbReference type="EMBL" id="FNQC01000001">
    <property type="protein sequence ID" value="SDY46973.1"/>
    <property type="molecule type" value="Genomic_DNA"/>
</dbReference>
<evidence type="ECO:0000256" key="3">
    <source>
        <dbReference type="ARBA" id="ARBA00023004"/>
    </source>
</evidence>
<name>A0A1H3K472_9BACT</name>
<dbReference type="PANTHER" id="PTHR21496:SF0">
    <property type="entry name" value="RIESKE DOMAIN-CONTAINING PROTEIN"/>
    <property type="match status" value="1"/>
</dbReference>
<evidence type="ECO:0000313" key="8">
    <source>
        <dbReference type="EMBL" id="SDY46973.1"/>
    </source>
</evidence>
<dbReference type="GO" id="GO:0051213">
    <property type="term" value="F:dioxygenase activity"/>
    <property type="evidence" value="ECO:0007669"/>
    <property type="project" value="UniProtKB-KW"/>
</dbReference>
<dbReference type="Pfam" id="PF00355">
    <property type="entry name" value="Rieske"/>
    <property type="match status" value="1"/>
</dbReference>
<protein>
    <submittedName>
        <fullName evidence="8">Ferredoxin subunit of nitrite reductase or a ring-hydroxylating dioxygenase</fullName>
    </submittedName>
</protein>
<dbReference type="InterPro" id="IPR036922">
    <property type="entry name" value="Rieske_2Fe-2S_sf"/>
</dbReference>
<comment type="similarity">
    <text evidence="6">Belongs to the bacterial ring-hydroxylating dioxygenase ferredoxin component family.</text>
</comment>